<evidence type="ECO:0000313" key="9">
    <source>
        <dbReference type="EMBL" id="SMC44734.1"/>
    </source>
</evidence>
<dbReference type="SUPFAM" id="SSF52540">
    <property type="entry name" value="P-loop containing nucleoside triphosphate hydrolases"/>
    <property type="match status" value="1"/>
</dbReference>
<dbReference type="InterPro" id="IPR051316">
    <property type="entry name" value="Zinc-reg_GTPase_activator"/>
</dbReference>
<dbReference type="STRING" id="937218.SAMN06297251_102270"/>
<dbReference type="GO" id="GO:0000166">
    <property type="term" value="F:nucleotide binding"/>
    <property type="evidence" value="ECO:0007669"/>
    <property type="project" value="UniProtKB-KW"/>
</dbReference>
<dbReference type="RefSeq" id="WP_084408831.1">
    <property type="nucleotide sequence ID" value="NZ_FWXR01000002.1"/>
</dbReference>
<dbReference type="InterPro" id="IPR011629">
    <property type="entry name" value="CobW-like_C"/>
</dbReference>
<dbReference type="CDD" id="cd03112">
    <property type="entry name" value="CobW-like"/>
    <property type="match status" value="1"/>
</dbReference>
<keyword evidence="1" id="KW-0547">Nucleotide-binding</keyword>
<dbReference type="InterPro" id="IPR036627">
    <property type="entry name" value="CobW-likC_sf"/>
</dbReference>
<feature type="domain" description="CobW C-terminal" evidence="8">
    <location>
        <begin position="268"/>
        <end position="364"/>
    </location>
</feature>
<dbReference type="Proteomes" id="UP000192656">
    <property type="component" value="Unassembled WGS sequence"/>
</dbReference>
<evidence type="ECO:0000259" key="8">
    <source>
        <dbReference type="SMART" id="SM00833"/>
    </source>
</evidence>
<dbReference type="Gene3D" id="3.40.50.300">
    <property type="entry name" value="P-loop containing nucleotide triphosphate hydrolases"/>
    <property type="match status" value="1"/>
</dbReference>
<keyword evidence="2" id="KW-0378">Hydrolase</keyword>
<evidence type="ECO:0000256" key="7">
    <source>
        <dbReference type="SAM" id="MobiDB-lite"/>
    </source>
</evidence>
<feature type="region of interest" description="Disordered" evidence="7">
    <location>
        <begin position="230"/>
        <end position="271"/>
    </location>
</feature>
<evidence type="ECO:0000313" key="10">
    <source>
        <dbReference type="Proteomes" id="UP000192656"/>
    </source>
</evidence>
<gene>
    <name evidence="9" type="ORF">SAMN06297251_102270</name>
</gene>
<sequence>MSDHSTASAARPIRLTLLTGFLGAGKTTILNRLLAEPGLTDTAVVVNEFGEIGIDQMLVEAETSDGLIELSDGCLCCSVRGELVETLIRLGERGTLARVVVETTGLADPSPILAALMADPDLQRHYVLDGVVCVVDALAGPDNLMSRAEARRQLAVADRIVLTKRDLAEPEALSRLDALIARINASAVRLSSETSEMLAPRILDCGLARADGTLADPRAWLGVVSGHAPSDARDAMAQKPASDEDHESPVRDDHDPHHEHGHHHHGDVRSFSLRHDGPIEEEALASFLELLSAFEGDRLLRMKAVVQTRRQPERPLVLHGVRGFLHPPARLPAWPGGEPDGARLVLIGENLDERRVRDLFAAFTGGLRSDAPDRAAVEDNPLAIPGFRFGG</sequence>
<dbReference type="InterPro" id="IPR027417">
    <property type="entry name" value="P-loop_NTPase"/>
</dbReference>
<keyword evidence="3" id="KW-0143">Chaperone</keyword>
<feature type="compositionally biased region" description="Basic and acidic residues" evidence="7">
    <location>
        <begin position="230"/>
        <end position="258"/>
    </location>
</feature>
<reference evidence="9 10" key="1">
    <citation type="submission" date="2017-04" db="EMBL/GenBank/DDBJ databases">
        <authorList>
            <person name="Afonso C.L."/>
            <person name="Miller P.J."/>
            <person name="Scott M.A."/>
            <person name="Spackman E."/>
            <person name="Goraichik I."/>
            <person name="Dimitrov K.M."/>
            <person name="Suarez D.L."/>
            <person name="Swayne D.E."/>
        </authorList>
    </citation>
    <scope>NUCLEOTIDE SEQUENCE [LARGE SCALE GENOMIC DNA]</scope>
    <source>
        <strain evidence="9 10">CGMCC 1.10972</strain>
    </source>
</reference>
<dbReference type="SMART" id="SM00833">
    <property type="entry name" value="CobW_C"/>
    <property type="match status" value="1"/>
</dbReference>
<comment type="catalytic activity">
    <reaction evidence="6">
        <text>GTP + H2O = GDP + phosphate + H(+)</text>
        <dbReference type="Rhea" id="RHEA:19669"/>
        <dbReference type="ChEBI" id="CHEBI:15377"/>
        <dbReference type="ChEBI" id="CHEBI:15378"/>
        <dbReference type="ChEBI" id="CHEBI:37565"/>
        <dbReference type="ChEBI" id="CHEBI:43474"/>
        <dbReference type="ChEBI" id="CHEBI:58189"/>
    </reaction>
    <physiologicalReaction direction="left-to-right" evidence="6">
        <dbReference type="Rhea" id="RHEA:19670"/>
    </physiologicalReaction>
</comment>
<evidence type="ECO:0000256" key="2">
    <source>
        <dbReference type="ARBA" id="ARBA00022801"/>
    </source>
</evidence>
<dbReference type="InterPro" id="IPR003495">
    <property type="entry name" value="CobW/HypB/UreG_nucleotide-bd"/>
</dbReference>
<keyword evidence="10" id="KW-1185">Reference proteome</keyword>
<dbReference type="EMBL" id="FWXR01000002">
    <property type="protein sequence ID" value="SMC44734.1"/>
    <property type="molecule type" value="Genomic_DNA"/>
</dbReference>
<dbReference type="SUPFAM" id="SSF90002">
    <property type="entry name" value="Hypothetical protein YjiA, C-terminal domain"/>
    <property type="match status" value="1"/>
</dbReference>
<dbReference type="Pfam" id="PF02492">
    <property type="entry name" value="cobW"/>
    <property type="match status" value="1"/>
</dbReference>
<evidence type="ECO:0000256" key="4">
    <source>
        <dbReference type="ARBA" id="ARBA00034320"/>
    </source>
</evidence>
<evidence type="ECO:0000256" key="5">
    <source>
        <dbReference type="ARBA" id="ARBA00045658"/>
    </source>
</evidence>
<accession>A0A1W1Z8L8</accession>
<evidence type="ECO:0000256" key="3">
    <source>
        <dbReference type="ARBA" id="ARBA00023186"/>
    </source>
</evidence>
<dbReference type="OrthoDB" id="9808822at2"/>
<dbReference type="AlphaFoldDB" id="A0A1W1Z8L8"/>
<name>A0A1W1Z8L8_9HYPH</name>
<dbReference type="Pfam" id="PF07683">
    <property type="entry name" value="CobW_C"/>
    <property type="match status" value="1"/>
</dbReference>
<evidence type="ECO:0000256" key="1">
    <source>
        <dbReference type="ARBA" id="ARBA00022741"/>
    </source>
</evidence>
<comment type="similarity">
    <text evidence="4">Belongs to the SIMIBI class G3E GTPase family. ZNG1 subfamily.</text>
</comment>
<protein>
    <submittedName>
        <fullName evidence="9">GTPase, G3E family</fullName>
    </submittedName>
</protein>
<proteinExistence type="inferred from homology"/>
<dbReference type="PANTHER" id="PTHR13748">
    <property type="entry name" value="COBW-RELATED"/>
    <property type="match status" value="1"/>
</dbReference>
<organism evidence="9 10">
    <name type="scientific">Fulvimarina manganoxydans</name>
    <dbReference type="NCBI Taxonomy" id="937218"/>
    <lineage>
        <taxon>Bacteria</taxon>
        <taxon>Pseudomonadati</taxon>
        <taxon>Pseudomonadota</taxon>
        <taxon>Alphaproteobacteria</taxon>
        <taxon>Hyphomicrobiales</taxon>
        <taxon>Aurantimonadaceae</taxon>
        <taxon>Fulvimarina</taxon>
    </lineage>
</organism>
<comment type="function">
    <text evidence="5">Zinc chaperone that directly transfers zinc cofactor to target proteins, thereby activating them. Zinc is transferred from the CXCC motif in the GTPase domain to the zinc binding site in target proteins in a process requiring GTP hydrolysis.</text>
</comment>
<dbReference type="GO" id="GO:0016787">
    <property type="term" value="F:hydrolase activity"/>
    <property type="evidence" value="ECO:0007669"/>
    <property type="project" value="UniProtKB-KW"/>
</dbReference>
<evidence type="ECO:0000256" key="6">
    <source>
        <dbReference type="ARBA" id="ARBA00049117"/>
    </source>
</evidence>
<dbReference type="Gene3D" id="3.30.1220.10">
    <property type="entry name" value="CobW-like, C-terminal domain"/>
    <property type="match status" value="1"/>
</dbReference>